<protein>
    <submittedName>
        <fullName evidence="2">Uncharacterized protein</fullName>
    </submittedName>
</protein>
<sequence>MASSGEHMILSVVPSFPQHSRPIANHRDRKAGGYACSYTAPFAPLWVVVLQGPYFPRDYAAGAKAGGHRTPESGGLAGLSIAVAATSTASAAIGCACLKPKTWRSKSVANQKPSSNPSG</sequence>
<evidence type="ECO:0000313" key="3">
    <source>
        <dbReference type="Proteomes" id="UP001174936"/>
    </source>
</evidence>
<organism evidence="2 3">
    <name type="scientific">Cercophora newfieldiana</name>
    <dbReference type="NCBI Taxonomy" id="92897"/>
    <lineage>
        <taxon>Eukaryota</taxon>
        <taxon>Fungi</taxon>
        <taxon>Dikarya</taxon>
        <taxon>Ascomycota</taxon>
        <taxon>Pezizomycotina</taxon>
        <taxon>Sordariomycetes</taxon>
        <taxon>Sordariomycetidae</taxon>
        <taxon>Sordariales</taxon>
        <taxon>Lasiosphaeriaceae</taxon>
        <taxon>Cercophora</taxon>
    </lineage>
</organism>
<keyword evidence="1" id="KW-1133">Transmembrane helix</keyword>
<accession>A0AA39Y1K4</accession>
<proteinExistence type="predicted"/>
<comment type="caution">
    <text evidence="2">The sequence shown here is derived from an EMBL/GenBank/DDBJ whole genome shotgun (WGS) entry which is preliminary data.</text>
</comment>
<evidence type="ECO:0000313" key="2">
    <source>
        <dbReference type="EMBL" id="KAK0644324.1"/>
    </source>
</evidence>
<keyword evidence="1" id="KW-0472">Membrane</keyword>
<feature type="transmembrane region" description="Helical" evidence="1">
    <location>
        <begin position="75"/>
        <end position="98"/>
    </location>
</feature>
<name>A0AA39Y1K4_9PEZI</name>
<dbReference type="Proteomes" id="UP001174936">
    <property type="component" value="Unassembled WGS sequence"/>
</dbReference>
<keyword evidence="3" id="KW-1185">Reference proteome</keyword>
<evidence type="ECO:0000256" key="1">
    <source>
        <dbReference type="SAM" id="Phobius"/>
    </source>
</evidence>
<reference evidence="2" key="1">
    <citation type="submission" date="2023-06" db="EMBL/GenBank/DDBJ databases">
        <title>Genome-scale phylogeny and comparative genomics of the fungal order Sordariales.</title>
        <authorList>
            <consortium name="Lawrence Berkeley National Laboratory"/>
            <person name="Hensen N."/>
            <person name="Bonometti L."/>
            <person name="Westerberg I."/>
            <person name="Brannstrom I.O."/>
            <person name="Guillou S."/>
            <person name="Cros-Aarteil S."/>
            <person name="Calhoun S."/>
            <person name="Haridas S."/>
            <person name="Kuo A."/>
            <person name="Mondo S."/>
            <person name="Pangilinan J."/>
            <person name="Riley R."/>
            <person name="Labutti K."/>
            <person name="Andreopoulos B."/>
            <person name="Lipzen A."/>
            <person name="Chen C."/>
            <person name="Yanf M."/>
            <person name="Daum C."/>
            <person name="Ng V."/>
            <person name="Clum A."/>
            <person name="Steindorff A."/>
            <person name="Ohm R."/>
            <person name="Martin F."/>
            <person name="Silar P."/>
            <person name="Natvig D."/>
            <person name="Lalanne C."/>
            <person name="Gautier V."/>
            <person name="Ament-Velasquez S.L."/>
            <person name="Kruys A."/>
            <person name="Hutchinson M.I."/>
            <person name="Powell A.J."/>
            <person name="Barry K."/>
            <person name="Miller A.N."/>
            <person name="Grigoriev I.V."/>
            <person name="Debuchy R."/>
            <person name="Gladieux P."/>
            <person name="Thoren M.H."/>
            <person name="Johannesson H."/>
        </authorList>
    </citation>
    <scope>NUCLEOTIDE SEQUENCE</scope>
    <source>
        <strain evidence="2">SMH2532-1</strain>
    </source>
</reference>
<keyword evidence="1" id="KW-0812">Transmembrane</keyword>
<feature type="transmembrane region" description="Helical" evidence="1">
    <location>
        <begin position="31"/>
        <end position="55"/>
    </location>
</feature>
<dbReference type="EMBL" id="JAULSV010000005">
    <property type="protein sequence ID" value="KAK0644324.1"/>
    <property type="molecule type" value="Genomic_DNA"/>
</dbReference>
<gene>
    <name evidence="2" type="ORF">B0T16DRAFT_417507</name>
</gene>
<dbReference type="AlphaFoldDB" id="A0AA39Y1K4"/>